<dbReference type="OrthoDB" id="107551at2"/>
<dbReference type="EC" id="3.2.1.51" evidence="2"/>
<evidence type="ECO:0000256" key="3">
    <source>
        <dbReference type="ARBA" id="ARBA00022729"/>
    </source>
</evidence>
<keyword evidence="3 6" id="KW-0732">Signal</keyword>
<feature type="chain" id="PRO_5018330060" description="alpha-L-fucosidase" evidence="6">
    <location>
        <begin position="36"/>
        <end position="694"/>
    </location>
</feature>
<dbReference type="GO" id="GO:0006004">
    <property type="term" value="P:fucose metabolic process"/>
    <property type="evidence" value="ECO:0007669"/>
    <property type="project" value="TreeGrafter"/>
</dbReference>
<evidence type="ECO:0000256" key="5">
    <source>
        <dbReference type="ARBA" id="ARBA00023295"/>
    </source>
</evidence>
<dbReference type="PROSITE" id="PS50022">
    <property type="entry name" value="FA58C_3"/>
    <property type="match status" value="1"/>
</dbReference>
<dbReference type="Pfam" id="PF13290">
    <property type="entry name" value="CHB_HEX_C_1"/>
    <property type="match status" value="1"/>
</dbReference>
<evidence type="ECO:0000313" key="8">
    <source>
        <dbReference type="EMBL" id="RPE14299.1"/>
    </source>
</evidence>
<comment type="similarity">
    <text evidence="1">Belongs to the glycosyl hydrolase 29 family.</text>
</comment>
<feature type="domain" description="F5/8 type C" evidence="7">
    <location>
        <begin position="542"/>
        <end position="694"/>
    </location>
</feature>
<dbReference type="AlphaFoldDB" id="A0A3N4Q4Y6"/>
<dbReference type="InterPro" id="IPR059177">
    <property type="entry name" value="GH29D-like_dom"/>
</dbReference>
<evidence type="ECO:0000256" key="6">
    <source>
        <dbReference type="SAM" id="SignalP"/>
    </source>
</evidence>
<dbReference type="FunFam" id="3.20.20.80:FF:000052">
    <property type="entry name" value="Putative alpha-L-fucosidase 1"/>
    <property type="match status" value="1"/>
</dbReference>
<proteinExistence type="inferred from homology"/>
<dbReference type="GO" id="GO:0005764">
    <property type="term" value="C:lysosome"/>
    <property type="evidence" value="ECO:0007669"/>
    <property type="project" value="TreeGrafter"/>
</dbReference>
<dbReference type="Pfam" id="PF00754">
    <property type="entry name" value="F5_F8_type_C"/>
    <property type="match status" value="2"/>
</dbReference>
<dbReference type="GO" id="GO:0004560">
    <property type="term" value="F:alpha-L-fucosidase activity"/>
    <property type="evidence" value="ECO:0007669"/>
    <property type="project" value="InterPro"/>
</dbReference>
<dbReference type="Proteomes" id="UP000278351">
    <property type="component" value="Unassembled WGS sequence"/>
</dbReference>
<dbReference type="SMART" id="SM00812">
    <property type="entry name" value="Alpha_L_fucos"/>
    <property type="match status" value="1"/>
</dbReference>
<name>A0A3N4Q4Y6_9BACT</name>
<protein>
    <recommendedName>
        <fullName evidence="2">alpha-L-fucosidase</fullName>
        <ecNumber evidence="2">3.2.1.51</ecNumber>
    </recommendedName>
</protein>
<dbReference type="Pfam" id="PF01120">
    <property type="entry name" value="Alpha_L_fucos"/>
    <property type="match status" value="1"/>
</dbReference>
<evidence type="ECO:0000259" key="7">
    <source>
        <dbReference type="PROSITE" id="PS50022"/>
    </source>
</evidence>
<reference evidence="8 9" key="1">
    <citation type="submission" date="2018-11" db="EMBL/GenBank/DDBJ databases">
        <title>Chitinophaga lutea sp.nov., isolate from arsenic contaminated soil.</title>
        <authorList>
            <person name="Zong Y."/>
        </authorList>
    </citation>
    <scope>NUCLEOTIDE SEQUENCE [LARGE SCALE GENOMIC DNA]</scope>
    <source>
        <strain evidence="8 9">ZY74</strain>
    </source>
</reference>
<dbReference type="InterPro" id="IPR017853">
    <property type="entry name" value="GH"/>
</dbReference>
<dbReference type="InterPro" id="IPR057739">
    <property type="entry name" value="Glyco_hydro_29_N"/>
</dbReference>
<dbReference type="PANTHER" id="PTHR10030:SF37">
    <property type="entry name" value="ALPHA-L-FUCOSIDASE-RELATED"/>
    <property type="match status" value="1"/>
</dbReference>
<evidence type="ECO:0000256" key="4">
    <source>
        <dbReference type="ARBA" id="ARBA00022801"/>
    </source>
</evidence>
<dbReference type="Gene3D" id="2.60.120.260">
    <property type="entry name" value="Galactose-binding domain-like"/>
    <property type="match status" value="2"/>
</dbReference>
<accession>A0A3N4Q4Y6</accession>
<dbReference type="SUPFAM" id="SSF49785">
    <property type="entry name" value="Galactose-binding domain-like"/>
    <property type="match status" value="2"/>
</dbReference>
<dbReference type="InterPro" id="IPR000933">
    <property type="entry name" value="Glyco_hydro_29"/>
</dbReference>
<keyword evidence="9" id="KW-1185">Reference proteome</keyword>
<dbReference type="EMBL" id="RPDH01000001">
    <property type="protein sequence ID" value="RPE14299.1"/>
    <property type="molecule type" value="Genomic_DNA"/>
</dbReference>
<comment type="caution">
    <text evidence="8">The sequence shown here is derived from an EMBL/GenBank/DDBJ whole genome shotgun (WGS) entry which is preliminary data.</text>
</comment>
<keyword evidence="4" id="KW-0378">Hydrolase</keyword>
<dbReference type="GO" id="GO:0016139">
    <property type="term" value="P:glycoside catabolic process"/>
    <property type="evidence" value="ECO:0007669"/>
    <property type="project" value="TreeGrafter"/>
</dbReference>
<dbReference type="Gene3D" id="3.20.20.80">
    <property type="entry name" value="Glycosidases"/>
    <property type="match status" value="1"/>
</dbReference>
<dbReference type="InterPro" id="IPR000421">
    <property type="entry name" value="FA58C"/>
</dbReference>
<sequence length="694" mass="77168">MNNRIVFLSASRLQSVTMKKTLLFFFLLCSARAWAQPEIKPYGALPSPAQVKWQQLEYYMFIHFGPNTFTDKEWGHGDEDPKVFNPTELDARQWARTAKLAGMKAIIITAKHHDGFCLWPSEYSKHTVRESAWKNGKGDVLAELSAACKEYGLLFGVYLSPWDRNHPDYGTPAYNQVFANQLREVHTKYGHVFEQWFDGANGEGPNGKKQVYDWDLFHNTVRKYHPEVIFFSDAGPGCRWIGNENGFAGTTNWSTLNGKQFAPGMPGINKPLNEGQEDGTDWIPGEADVSIRPGWFYSPGTDDKVKTLPWLLDIYYGSVGRNANLLLNVPVDRRGRIHKNDSLRLMELRKTLDADFKTNLAVRARTSAVNTRKNSMLTSAVYLTDGNYNTYWATGEGQLTGTINLSFEKPVTFNRFQIQEFIPLGQRVKGFTVSVLEGKKYREIARETTIGYKRILRLPNTTTRSVRIEILDAKASPVISEVKLFRAPELLADPVIKRDKQGMVTITAASQDPAIHYTTDGSEPTTASPQYKGAPFAFAQSGTLKARSFIDGGKKAGATVAVTFDRAPATWKAVTPDADKAVDGDPSTSWIGKAGSFPQELVVDMGASQAVNGFTYTPRTKGGIIYNYAFYVSADGQQWGEPVAKGSFANILNNPVKQTIKLSKSTQGRYFKLVAISAAEEKETRAGAAEIGVF</sequence>
<organism evidence="8 9">
    <name type="scientific">Chitinophaga lutea</name>
    <dbReference type="NCBI Taxonomy" id="2488634"/>
    <lineage>
        <taxon>Bacteria</taxon>
        <taxon>Pseudomonadati</taxon>
        <taxon>Bacteroidota</taxon>
        <taxon>Chitinophagia</taxon>
        <taxon>Chitinophagales</taxon>
        <taxon>Chitinophagaceae</taxon>
        <taxon>Chitinophaga</taxon>
    </lineage>
</organism>
<dbReference type="InterPro" id="IPR008979">
    <property type="entry name" value="Galactose-bd-like_sf"/>
</dbReference>
<dbReference type="SUPFAM" id="SSF51445">
    <property type="entry name" value="(Trans)glycosidases"/>
    <property type="match status" value="1"/>
</dbReference>
<evidence type="ECO:0000313" key="9">
    <source>
        <dbReference type="Proteomes" id="UP000278351"/>
    </source>
</evidence>
<evidence type="ECO:0000256" key="1">
    <source>
        <dbReference type="ARBA" id="ARBA00007951"/>
    </source>
</evidence>
<feature type="signal peptide" evidence="6">
    <location>
        <begin position="1"/>
        <end position="35"/>
    </location>
</feature>
<dbReference type="PANTHER" id="PTHR10030">
    <property type="entry name" value="ALPHA-L-FUCOSIDASE"/>
    <property type="match status" value="1"/>
</dbReference>
<evidence type="ECO:0000256" key="2">
    <source>
        <dbReference type="ARBA" id="ARBA00012662"/>
    </source>
</evidence>
<gene>
    <name evidence="8" type="ORF">EGT74_01970</name>
</gene>
<keyword evidence="5" id="KW-0326">Glycosidase</keyword>